<evidence type="ECO:0000313" key="13">
    <source>
        <dbReference type="Proteomes" id="UP000261212"/>
    </source>
</evidence>
<dbReference type="RefSeq" id="WP_117531528.1">
    <property type="nucleotide sequence ID" value="NZ_QUSM01000002.1"/>
</dbReference>
<dbReference type="InterPro" id="IPR039430">
    <property type="entry name" value="Thymidylate_kin-like_dom"/>
</dbReference>
<dbReference type="GO" id="GO:0005524">
    <property type="term" value="F:ATP binding"/>
    <property type="evidence" value="ECO:0007669"/>
    <property type="project" value="UniProtKB-UniRule"/>
</dbReference>
<organism evidence="12 13">
    <name type="scientific">Anaerofustis stercorihominis</name>
    <dbReference type="NCBI Taxonomy" id="214853"/>
    <lineage>
        <taxon>Bacteria</taxon>
        <taxon>Bacillati</taxon>
        <taxon>Bacillota</taxon>
        <taxon>Clostridia</taxon>
        <taxon>Eubacteriales</taxon>
        <taxon>Eubacteriaceae</taxon>
        <taxon>Anaerofustis</taxon>
    </lineage>
</organism>
<proteinExistence type="inferred from homology"/>
<dbReference type="EC" id="2.7.4.9" evidence="2 10"/>
<evidence type="ECO:0000256" key="8">
    <source>
        <dbReference type="ARBA" id="ARBA00022840"/>
    </source>
</evidence>
<evidence type="ECO:0000256" key="7">
    <source>
        <dbReference type="ARBA" id="ARBA00022777"/>
    </source>
</evidence>
<dbReference type="AlphaFoldDB" id="A0A3E3E198"/>
<comment type="caution">
    <text evidence="10">Lacks conserved residue(s) required for the propagation of feature annotation.</text>
</comment>
<comment type="function">
    <text evidence="10">Phosphorylation of dTMP to form dTDP in both de novo and salvage pathways of dTTP synthesis.</text>
</comment>
<protein>
    <recommendedName>
        <fullName evidence="3 10">Thymidylate kinase</fullName>
        <ecNumber evidence="2 10">2.7.4.9</ecNumber>
    </recommendedName>
    <alternativeName>
        <fullName evidence="10">dTMP kinase</fullName>
    </alternativeName>
</protein>
<keyword evidence="8 10" id="KW-0067">ATP-binding</keyword>
<dbReference type="GO" id="GO:0006227">
    <property type="term" value="P:dUDP biosynthetic process"/>
    <property type="evidence" value="ECO:0007669"/>
    <property type="project" value="TreeGrafter"/>
</dbReference>
<keyword evidence="7 10" id="KW-0418">Kinase</keyword>
<sequence length="227" mass="26526">MNKGKLFVIEGLDGSGKQTQSELITKRLKEECHNVIRASYPNYKSQSSALVKMYLNGDFGKNADDIDPKVASTFYAVDRYATFKKEYEAFYLNGGIIIADRYVTSNMVHQGCKIKDVEKKEEYLDWLLDFEYNIFKIPKPDKVFFLDIDPEVSKALIKDRDNKFTNESKKDIHESDYEYLMSAYENVNFLVDKYGFDRIECVKESSLKSIEEINDILYKKITKDLRR</sequence>
<evidence type="ECO:0000256" key="1">
    <source>
        <dbReference type="ARBA" id="ARBA00009776"/>
    </source>
</evidence>
<keyword evidence="4 10" id="KW-0808">Transferase</keyword>
<evidence type="ECO:0000313" key="12">
    <source>
        <dbReference type="EMBL" id="RGD75322.1"/>
    </source>
</evidence>
<evidence type="ECO:0000256" key="3">
    <source>
        <dbReference type="ARBA" id="ARBA00017144"/>
    </source>
</evidence>
<keyword evidence="6 10" id="KW-0547">Nucleotide-binding</keyword>
<evidence type="ECO:0000256" key="5">
    <source>
        <dbReference type="ARBA" id="ARBA00022727"/>
    </source>
</evidence>
<comment type="caution">
    <text evidence="12">The sequence shown here is derived from an EMBL/GenBank/DDBJ whole genome shotgun (WGS) entry which is preliminary data.</text>
</comment>
<name>A0A3E3E198_9FIRM</name>
<dbReference type="SUPFAM" id="SSF52540">
    <property type="entry name" value="P-loop containing nucleoside triphosphate hydrolases"/>
    <property type="match status" value="1"/>
</dbReference>
<dbReference type="GO" id="GO:0006235">
    <property type="term" value="P:dTTP biosynthetic process"/>
    <property type="evidence" value="ECO:0007669"/>
    <property type="project" value="UniProtKB-UniRule"/>
</dbReference>
<accession>A0A3E3E198</accession>
<dbReference type="InterPro" id="IPR027417">
    <property type="entry name" value="P-loop_NTPase"/>
</dbReference>
<evidence type="ECO:0000256" key="10">
    <source>
        <dbReference type="HAMAP-Rule" id="MF_00165"/>
    </source>
</evidence>
<comment type="similarity">
    <text evidence="1 10">Belongs to the thymidylate kinase family.</text>
</comment>
<dbReference type="GO" id="GO:0006233">
    <property type="term" value="P:dTDP biosynthetic process"/>
    <property type="evidence" value="ECO:0007669"/>
    <property type="project" value="InterPro"/>
</dbReference>
<dbReference type="EMBL" id="QUSM01000002">
    <property type="protein sequence ID" value="RGD75322.1"/>
    <property type="molecule type" value="Genomic_DNA"/>
</dbReference>
<comment type="catalytic activity">
    <reaction evidence="9 10">
        <text>dTMP + ATP = dTDP + ADP</text>
        <dbReference type="Rhea" id="RHEA:13517"/>
        <dbReference type="ChEBI" id="CHEBI:30616"/>
        <dbReference type="ChEBI" id="CHEBI:58369"/>
        <dbReference type="ChEBI" id="CHEBI:63528"/>
        <dbReference type="ChEBI" id="CHEBI:456216"/>
        <dbReference type="EC" id="2.7.4.9"/>
    </reaction>
</comment>
<dbReference type="PANTHER" id="PTHR10344:SF4">
    <property type="entry name" value="UMP-CMP KINASE 2, MITOCHONDRIAL"/>
    <property type="match status" value="1"/>
</dbReference>
<evidence type="ECO:0000256" key="9">
    <source>
        <dbReference type="ARBA" id="ARBA00048743"/>
    </source>
</evidence>
<dbReference type="GO" id="GO:0005829">
    <property type="term" value="C:cytosol"/>
    <property type="evidence" value="ECO:0007669"/>
    <property type="project" value="TreeGrafter"/>
</dbReference>
<dbReference type="Pfam" id="PF02223">
    <property type="entry name" value="Thymidylate_kin"/>
    <property type="match status" value="1"/>
</dbReference>
<dbReference type="HAMAP" id="MF_00165">
    <property type="entry name" value="Thymidylate_kinase"/>
    <property type="match status" value="1"/>
</dbReference>
<dbReference type="Proteomes" id="UP000261212">
    <property type="component" value="Unassembled WGS sequence"/>
</dbReference>
<evidence type="ECO:0000256" key="4">
    <source>
        <dbReference type="ARBA" id="ARBA00022679"/>
    </source>
</evidence>
<evidence type="ECO:0000256" key="2">
    <source>
        <dbReference type="ARBA" id="ARBA00012980"/>
    </source>
</evidence>
<gene>
    <name evidence="10" type="primary">tmk</name>
    <name evidence="12" type="ORF">DW687_03065</name>
</gene>
<dbReference type="InterPro" id="IPR018094">
    <property type="entry name" value="Thymidylate_kinase"/>
</dbReference>
<dbReference type="Gene3D" id="3.40.50.300">
    <property type="entry name" value="P-loop containing nucleotide triphosphate hydrolases"/>
    <property type="match status" value="1"/>
</dbReference>
<dbReference type="CDD" id="cd01672">
    <property type="entry name" value="TMPK"/>
    <property type="match status" value="1"/>
</dbReference>
<dbReference type="PANTHER" id="PTHR10344">
    <property type="entry name" value="THYMIDYLATE KINASE"/>
    <property type="match status" value="1"/>
</dbReference>
<dbReference type="FunFam" id="3.40.50.300:FF:002288">
    <property type="entry name" value="Probable thymidylate kinase"/>
    <property type="match status" value="1"/>
</dbReference>
<evidence type="ECO:0000256" key="6">
    <source>
        <dbReference type="ARBA" id="ARBA00022741"/>
    </source>
</evidence>
<reference evidence="12 13" key="1">
    <citation type="submission" date="2018-08" db="EMBL/GenBank/DDBJ databases">
        <title>A genome reference for cultivated species of the human gut microbiota.</title>
        <authorList>
            <person name="Zou Y."/>
            <person name="Xue W."/>
            <person name="Luo G."/>
        </authorList>
    </citation>
    <scope>NUCLEOTIDE SEQUENCE [LARGE SCALE GENOMIC DNA]</scope>
    <source>
        <strain evidence="12 13">AM25-6</strain>
    </source>
</reference>
<evidence type="ECO:0000259" key="11">
    <source>
        <dbReference type="Pfam" id="PF02223"/>
    </source>
</evidence>
<keyword evidence="5 10" id="KW-0545">Nucleotide biosynthesis</keyword>
<feature type="domain" description="Thymidylate kinase-like" evidence="11">
    <location>
        <begin position="9"/>
        <end position="191"/>
    </location>
</feature>
<dbReference type="GO" id="GO:0004798">
    <property type="term" value="F:dTMP kinase activity"/>
    <property type="evidence" value="ECO:0007669"/>
    <property type="project" value="UniProtKB-UniRule"/>
</dbReference>